<dbReference type="PROSITE" id="PS00217">
    <property type="entry name" value="SUGAR_TRANSPORT_2"/>
    <property type="match status" value="1"/>
</dbReference>
<reference evidence="10" key="1">
    <citation type="submission" date="2016-10" db="EMBL/GenBank/DDBJ databases">
        <authorList>
            <person name="Varghese N."/>
            <person name="Submissions S."/>
        </authorList>
    </citation>
    <scope>NUCLEOTIDE SEQUENCE [LARGE SCALE GENOMIC DNA]</scope>
    <source>
        <strain evidence="10">DSM 44234</strain>
    </source>
</reference>
<dbReference type="EMBL" id="FNSA01000003">
    <property type="protein sequence ID" value="SEB99049.1"/>
    <property type="molecule type" value="Genomic_DNA"/>
</dbReference>
<dbReference type="CDD" id="cd17321">
    <property type="entry name" value="MFS_MMR_MDR_like"/>
    <property type="match status" value="1"/>
</dbReference>
<dbReference type="PANTHER" id="PTHR42718">
    <property type="entry name" value="MAJOR FACILITATOR SUPERFAMILY MULTIDRUG TRANSPORTER MFSC"/>
    <property type="match status" value="1"/>
</dbReference>
<name>A0A1H4NV87_TSUTY</name>
<dbReference type="InterPro" id="IPR011701">
    <property type="entry name" value="MFS"/>
</dbReference>
<evidence type="ECO:0000259" key="8">
    <source>
        <dbReference type="PROSITE" id="PS50850"/>
    </source>
</evidence>
<organism evidence="9 10">
    <name type="scientific">Tsukamurella tyrosinosolvens</name>
    <dbReference type="NCBI Taxonomy" id="57704"/>
    <lineage>
        <taxon>Bacteria</taxon>
        <taxon>Bacillati</taxon>
        <taxon>Actinomycetota</taxon>
        <taxon>Actinomycetes</taxon>
        <taxon>Mycobacteriales</taxon>
        <taxon>Tsukamurellaceae</taxon>
        <taxon>Tsukamurella</taxon>
    </lineage>
</organism>
<evidence type="ECO:0000256" key="1">
    <source>
        <dbReference type="ARBA" id="ARBA00004651"/>
    </source>
</evidence>
<feature type="transmembrane region" description="Helical" evidence="7">
    <location>
        <begin position="207"/>
        <end position="226"/>
    </location>
</feature>
<feature type="region of interest" description="Disordered" evidence="6">
    <location>
        <begin position="517"/>
        <end position="545"/>
    </location>
</feature>
<dbReference type="SUPFAM" id="SSF103473">
    <property type="entry name" value="MFS general substrate transporter"/>
    <property type="match status" value="1"/>
</dbReference>
<feature type="transmembrane region" description="Helical" evidence="7">
    <location>
        <begin position="89"/>
        <end position="109"/>
    </location>
</feature>
<evidence type="ECO:0000256" key="2">
    <source>
        <dbReference type="ARBA" id="ARBA00022448"/>
    </source>
</evidence>
<feature type="compositionally biased region" description="Basic and acidic residues" evidence="6">
    <location>
        <begin position="536"/>
        <end position="545"/>
    </location>
</feature>
<keyword evidence="2" id="KW-0813">Transport</keyword>
<evidence type="ECO:0000313" key="10">
    <source>
        <dbReference type="Proteomes" id="UP000182241"/>
    </source>
</evidence>
<dbReference type="OrthoDB" id="9781469at2"/>
<keyword evidence="5 7" id="KW-0472">Membrane</keyword>
<feature type="transmembrane region" description="Helical" evidence="7">
    <location>
        <begin position="312"/>
        <end position="330"/>
    </location>
</feature>
<feature type="transmembrane region" description="Helical" evidence="7">
    <location>
        <begin position="21"/>
        <end position="42"/>
    </location>
</feature>
<sequence>MQRLDVAPAQTMDTSRRIPGLIALSLAGFLIQLDVTIVNVALPTIQRTLGTSPAALEWVVTGYALGLTVFIPIAGAVGDRAGRRTSLQAGLAVFAAGSIGAALSASAAALIAARIVQGAGGGAVIALALALLTEIHPEQQRRARAIGWWAAIGGTGFGAGPIVGGLLLAVSGWPVIFWINVPIVALTTLLVHLAVPSRHVAKARGAFDVVGLALLACSLGLITYGLTSVAGPTSSRPVGLSWSLAGFCVLVCFGIQQHFAESPFVPRALRIRRSFVGACIAYLLAYGGFSGALFYVTLYFQNVEGWSPVRTGLSWLLMNAPFLVVAQAAGRIQRLIAPRTTIAWAGGLGAVGFALLASTVSVGSFSVAAAGYVFAGVGFGLIVPGVTQIAMRGIPTEATGTASALVNSSRQLGTVLGLTGIGMLGASMTRSQWSIPVDSLRGVDTGAPVSGLIRNLPHSLQGSASAAFAAGFEVALLTCSAALLLVSAVAWWAFQPANESSSPDSCDAIGLSEAVRSGPGVRTGQNSRVIASLHRGRTEARRTRP</sequence>
<feature type="transmembrane region" description="Helical" evidence="7">
    <location>
        <begin position="115"/>
        <end position="133"/>
    </location>
</feature>
<feature type="transmembrane region" description="Helical" evidence="7">
    <location>
        <begin position="145"/>
        <end position="169"/>
    </location>
</feature>
<dbReference type="Gene3D" id="1.20.1250.20">
    <property type="entry name" value="MFS general substrate transporter like domains"/>
    <property type="match status" value="1"/>
</dbReference>
<dbReference type="InterPro" id="IPR005829">
    <property type="entry name" value="Sugar_transporter_CS"/>
</dbReference>
<evidence type="ECO:0000313" key="9">
    <source>
        <dbReference type="EMBL" id="SEB99049.1"/>
    </source>
</evidence>
<gene>
    <name evidence="9" type="ORF">SAMN04489793_1280</name>
</gene>
<evidence type="ECO:0000256" key="7">
    <source>
        <dbReference type="SAM" id="Phobius"/>
    </source>
</evidence>
<dbReference type="PANTHER" id="PTHR42718:SF9">
    <property type="entry name" value="MAJOR FACILITATOR SUPERFAMILY MULTIDRUG TRANSPORTER MFSC"/>
    <property type="match status" value="1"/>
</dbReference>
<keyword evidence="4 7" id="KW-1133">Transmembrane helix</keyword>
<keyword evidence="3 7" id="KW-0812">Transmembrane</keyword>
<feature type="transmembrane region" description="Helical" evidence="7">
    <location>
        <begin position="275"/>
        <end position="300"/>
    </location>
</feature>
<comment type="subcellular location">
    <subcellularLocation>
        <location evidence="1">Cell membrane</location>
        <topology evidence="1">Multi-pass membrane protein</topology>
    </subcellularLocation>
</comment>
<feature type="transmembrane region" description="Helical" evidence="7">
    <location>
        <begin position="369"/>
        <end position="391"/>
    </location>
</feature>
<accession>A0A1H4NV87</accession>
<dbReference type="GO" id="GO:0022857">
    <property type="term" value="F:transmembrane transporter activity"/>
    <property type="evidence" value="ECO:0007669"/>
    <property type="project" value="InterPro"/>
</dbReference>
<dbReference type="Pfam" id="PF07690">
    <property type="entry name" value="MFS_1"/>
    <property type="match status" value="1"/>
</dbReference>
<protein>
    <submittedName>
        <fullName evidence="9">MFS transporter, DHA2 family, methylenomycin A resistance protein</fullName>
    </submittedName>
</protein>
<feature type="transmembrane region" description="Helical" evidence="7">
    <location>
        <begin position="175"/>
        <end position="195"/>
    </location>
</feature>
<dbReference type="InterPro" id="IPR020846">
    <property type="entry name" value="MFS_dom"/>
</dbReference>
<keyword evidence="10" id="KW-1185">Reference proteome</keyword>
<feature type="transmembrane region" description="Helical" evidence="7">
    <location>
        <begin position="238"/>
        <end position="255"/>
    </location>
</feature>
<evidence type="ECO:0000256" key="5">
    <source>
        <dbReference type="ARBA" id="ARBA00023136"/>
    </source>
</evidence>
<dbReference type="Gene3D" id="1.20.1720.10">
    <property type="entry name" value="Multidrug resistance protein D"/>
    <property type="match status" value="1"/>
</dbReference>
<evidence type="ECO:0000256" key="6">
    <source>
        <dbReference type="SAM" id="MobiDB-lite"/>
    </source>
</evidence>
<dbReference type="PROSITE" id="PS50850">
    <property type="entry name" value="MFS"/>
    <property type="match status" value="1"/>
</dbReference>
<feature type="transmembrane region" description="Helical" evidence="7">
    <location>
        <begin position="54"/>
        <end position="77"/>
    </location>
</feature>
<dbReference type="GO" id="GO:0005886">
    <property type="term" value="C:plasma membrane"/>
    <property type="evidence" value="ECO:0007669"/>
    <property type="project" value="UniProtKB-SubCell"/>
</dbReference>
<dbReference type="AlphaFoldDB" id="A0A1H4NV87"/>
<proteinExistence type="predicted"/>
<evidence type="ECO:0000256" key="4">
    <source>
        <dbReference type="ARBA" id="ARBA00022989"/>
    </source>
</evidence>
<evidence type="ECO:0000256" key="3">
    <source>
        <dbReference type="ARBA" id="ARBA00022692"/>
    </source>
</evidence>
<dbReference type="InterPro" id="IPR036259">
    <property type="entry name" value="MFS_trans_sf"/>
</dbReference>
<dbReference type="Proteomes" id="UP000182241">
    <property type="component" value="Unassembled WGS sequence"/>
</dbReference>
<dbReference type="STRING" id="57704.SAMN04489793_1280"/>
<feature type="transmembrane region" description="Helical" evidence="7">
    <location>
        <begin position="466"/>
        <end position="494"/>
    </location>
</feature>
<feature type="transmembrane region" description="Helical" evidence="7">
    <location>
        <begin position="342"/>
        <end position="363"/>
    </location>
</feature>
<dbReference type="RefSeq" id="WP_068740996.1">
    <property type="nucleotide sequence ID" value="NZ_FNSA01000003.1"/>
</dbReference>
<feature type="domain" description="Major facilitator superfamily (MFS) profile" evidence="8">
    <location>
        <begin position="20"/>
        <end position="499"/>
    </location>
</feature>